<feature type="region of interest" description="Disordered" evidence="1">
    <location>
        <begin position="69"/>
        <end position="98"/>
    </location>
</feature>
<feature type="compositionally biased region" description="Low complexity" evidence="1">
    <location>
        <begin position="69"/>
        <end position="84"/>
    </location>
</feature>
<keyword evidence="3" id="KW-1185">Reference proteome</keyword>
<proteinExistence type="predicted"/>
<name>A0A3M8A216_9MICO</name>
<comment type="caution">
    <text evidence="2">The sequence shown here is derived from an EMBL/GenBank/DDBJ whole genome shotgun (WGS) entry which is preliminary data.</text>
</comment>
<feature type="compositionally biased region" description="Polar residues" evidence="1">
    <location>
        <begin position="87"/>
        <end position="98"/>
    </location>
</feature>
<reference evidence="2 3" key="1">
    <citation type="submission" date="2018-10" db="EMBL/GenBank/DDBJ databases">
        <title>Isolation, diversity and antibacterial activity of antinobacteria from the wheat rhizosphere soil.</title>
        <authorList>
            <person name="Sun T."/>
        </authorList>
    </citation>
    <scope>NUCLEOTIDE SEQUENCE [LARGE SCALE GENOMIC DNA]</scope>
    <source>
        <strain evidence="2 3">SJ-23</strain>
    </source>
</reference>
<organism evidence="2 3">
    <name type="scientific">Agromyces tardus</name>
    <dbReference type="NCBI Taxonomy" id="2583849"/>
    <lineage>
        <taxon>Bacteria</taxon>
        <taxon>Bacillati</taxon>
        <taxon>Actinomycetota</taxon>
        <taxon>Actinomycetes</taxon>
        <taxon>Micrococcales</taxon>
        <taxon>Microbacteriaceae</taxon>
        <taxon>Agromyces</taxon>
    </lineage>
</organism>
<dbReference type="EMBL" id="RHHB01000054">
    <property type="protein sequence ID" value="RNB45136.1"/>
    <property type="molecule type" value="Genomic_DNA"/>
</dbReference>
<gene>
    <name evidence="2" type="ORF">EDM22_16810</name>
</gene>
<dbReference type="AlphaFoldDB" id="A0A3M8A216"/>
<accession>A0A3M8A216</accession>
<evidence type="ECO:0000313" key="3">
    <source>
        <dbReference type="Proteomes" id="UP000275048"/>
    </source>
</evidence>
<dbReference type="Proteomes" id="UP000275048">
    <property type="component" value="Unassembled WGS sequence"/>
</dbReference>
<sequence>MCAYILGAYRPVMDSAAAFTRPPPPAARPEHLLRDADHVHHRTLAFWDSFDANGQSRERWTDAAIAASRAGAGGRATRPGAGAADSDGNTGARTARAS</sequence>
<protein>
    <submittedName>
        <fullName evidence="2">Uncharacterized protein</fullName>
    </submittedName>
</protein>
<evidence type="ECO:0000256" key="1">
    <source>
        <dbReference type="SAM" id="MobiDB-lite"/>
    </source>
</evidence>
<evidence type="ECO:0000313" key="2">
    <source>
        <dbReference type="EMBL" id="RNB45136.1"/>
    </source>
</evidence>